<dbReference type="PANTHER" id="PTHR34072:SF57">
    <property type="entry name" value="RNA-DIRECTED DNA POLYMERASE"/>
    <property type="match status" value="1"/>
</dbReference>
<dbReference type="SUPFAM" id="SSF56672">
    <property type="entry name" value="DNA/RNA polymerases"/>
    <property type="match status" value="1"/>
</dbReference>
<dbReference type="Gene3D" id="3.10.20.370">
    <property type="match status" value="1"/>
</dbReference>
<name>A0A371F2S5_MUCPR</name>
<reference evidence="2" key="1">
    <citation type="submission" date="2018-05" db="EMBL/GenBank/DDBJ databases">
        <title>Draft genome of Mucuna pruriens seed.</title>
        <authorList>
            <person name="Nnadi N.E."/>
            <person name="Vos R."/>
            <person name="Hasami M.H."/>
            <person name="Devisetty U.K."/>
            <person name="Aguiy J.C."/>
        </authorList>
    </citation>
    <scope>NUCLEOTIDE SEQUENCE [LARGE SCALE GENOMIC DNA]</scope>
    <source>
        <strain evidence="2">JCA_2017</strain>
    </source>
</reference>
<dbReference type="InterPro" id="IPR043502">
    <property type="entry name" value="DNA/RNA_pol_sf"/>
</dbReference>
<accession>A0A371F2S5</accession>
<organism evidence="2 3">
    <name type="scientific">Mucuna pruriens</name>
    <name type="common">Velvet bean</name>
    <name type="synonym">Dolichos pruriens</name>
    <dbReference type="NCBI Taxonomy" id="157652"/>
    <lineage>
        <taxon>Eukaryota</taxon>
        <taxon>Viridiplantae</taxon>
        <taxon>Streptophyta</taxon>
        <taxon>Embryophyta</taxon>
        <taxon>Tracheophyta</taxon>
        <taxon>Spermatophyta</taxon>
        <taxon>Magnoliopsida</taxon>
        <taxon>eudicotyledons</taxon>
        <taxon>Gunneridae</taxon>
        <taxon>Pentapetalae</taxon>
        <taxon>rosids</taxon>
        <taxon>fabids</taxon>
        <taxon>Fabales</taxon>
        <taxon>Fabaceae</taxon>
        <taxon>Papilionoideae</taxon>
        <taxon>50 kb inversion clade</taxon>
        <taxon>NPAAA clade</taxon>
        <taxon>indigoferoid/millettioid clade</taxon>
        <taxon>Phaseoleae</taxon>
        <taxon>Mucuna</taxon>
    </lineage>
</organism>
<dbReference type="Pfam" id="PF17919">
    <property type="entry name" value="RT_RNaseH_2"/>
    <property type="match status" value="1"/>
</dbReference>
<keyword evidence="3" id="KW-1185">Reference proteome</keyword>
<dbReference type="AlphaFoldDB" id="A0A371F2S5"/>
<feature type="domain" description="Reverse transcriptase/retrotransposon-derived protein RNase H-like" evidence="1">
    <location>
        <begin position="6"/>
        <end position="75"/>
    </location>
</feature>
<protein>
    <submittedName>
        <fullName evidence="2">Retrovirus-related Pol polyprotein</fullName>
    </submittedName>
</protein>
<sequence>MEFLCFEAFQELKKRLTTTLILQASNWEYPFELMCDASNLALGAILGQQVDKHFHVIAYVSHTLDLAQANYTITKQINFQFFIWIL</sequence>
<evidence type="ECO:0000259" key="1">
    <source>
        <dbReference type="Pfam" id="PF17919"/>
    </source>
</evidence>
<dbReference type="PANTHER" id="PTHR34072">
    <property type="entry name" value="ENZYMATIC POLYPROTEIN-RELATED"/>
    <property type="match status" value="1"/>
</dbReference>
<dbReference type="OrthoDB" id="2020560at2759"/>
<dbReference type="Proteomes" id="UP000257109">
    <property type="component" value="Unassembled WGS sequence"/>
</dbReference>
<evidence type="ECO:0000313" key="2">
    <source>
        <dbReference type="EMBL" id="RDX72493.1"/>
    </source>
</evidence>
<evidence type="ECO:0000313" key="3">
    <source>
        <dbReference type="Proteomes" id="UP000257109"/>
    </source>
</evidence>
<gene>
    <name evidence="2" type="primary">pol</name>
    <name evidence="2" type="ORF">CR513_48016</name>
</gene>
<comment type="caution">
    <text evidence="2">The sequence shown here is derived from an EMBL/GenBank/DDBJ whole genome shotgun (WGS) entry which is preliminary data.</text>
</comment>
<feature type="non-terminal residue" evidence="2">
    <location>
        <position position="1"/>
    </location>
</feature>
<proteinExistence type="predicted"/>
<dbReference type="EMBL" id="QJKJ01010888">
    <property type="protein sequence ID" value="RDX72493.1"/>
    <property type="molecule type" value="Genomic_DNA"/>
</dbReference>
<dbReference type="InterPro" id="IPR041577">
    <property type="entry name" value="RT_RNaseH_2"/>
</dbReference>